<reference evidence="2" key="1">
    <citation type="submission" date="2020-05" db="EMBL/GenBank/DDBJ databases">
        <title>WGS assembly of Panicum virgatum.</title>
        <authorList>
            <person name="Lovell J.T."/>
            <person name="Jenkins J."/>
            <person name="Shu S."/>
            <person name="Juenger T.E."/>
            <person name="Schmutz J."/>
        </authorList>
    </citation>
    <scope>NUCLEOTIDE SEQUENCE</scope>
    <source>
        <strain evidence="2">AP13</strain>
    </source>
</reference>
<dbReference type="Proteomes" id="UP000823388">
    <property type="component" value="Chromosome 6N"/>
</dbReference>
<organism evidence="2 3">
    <name type="scientific">Panicum virgatum</name>
    <name type="common">Blackwell switchgrass</name>
    <dbReference type="NCBI Taxonomy" id="38727"/>
    <lineage>
        <taxon>Eukaryota</taxon>
        <taxon>Viridiplantae</taxon>
        <taxon>Streptophyta</taxon>
        <taxon>Embryophyta</taxon>
        <taxon>Tracheophyta</taxon>
        <taxon>Spermatophyta</taxon>
        <taxon>Magnoliopsida</taxon>
        <taxon>Liliopsida</taxon>
        <taxon>Poales</taxon>
        <taxon>Poaceae</taxon>
        <taxon>PACMAD clade</taxon>
        <taxon>Panicoideae</taxon>
        <taxon>Panicodae</taxon>
        <taxon>Paniceae</taxon>
        <taxon>Panicinae</taxon>
        <taxon>Panicum</taxon>
        <taxon>Panicum sect. Hiantes</taxon>
    </lineage>
</organism>
<feature type="compositionally biased region" description="Basic residues" evidence="1">
    <location>
        <begin position="142"/>
        <end position="151"/>
    </location>
</feature>
<accession>A0A8T0QWN0</accession>
<evidence type="ECO:0000313" key="2">
    <source>
        <dbReference type="EMBL" id="KAG2577566.1"/>
    </source>
</evidence>
<comment type="caution">
    <text evidence="2">The sequence shown here is derived from an EMBL/GenBank/DDBJ whole genome shotgun (WGS) entry which is preliminary data.</text>
</comment>
<evidence type="ECO:0000313" key="3">
    <source>
        <dbReference type="Proteomes" id="UP000823388"/>
    </source>
</evidence>
<evidence type="ECO:0000256" key="1">
    <source>
        <dbReference type="SAM" id="MobiDB-lite"/>
    </source>
</evidence>
<name>A0A8T0QWN0_PANVG</name>
<dbReference type="AlphaFoldDB" id="A0A8T0QWN0"/>
<sequence length="151" mass="16550">MLLACCCKPATPPTHPTLQHPRIRAAPRPARSSIQATGHPPARRLILDAPHCHVLAHVPVRRRGGRSSPRRAAMSSCACLRATAEGGTRHAVPPCPPACAGVPPQWEEVGGQGEEGRKELRWGGERRGAWGGRGSGEEWRRAQGRHWRRRR</sequence>
<feature type="region of interest" description="Disordered" evidence="1">
    <location>
        <begin position="106"/>
        <end position="151"/>
    </location>
</feature>
<dbReference type="EMBL" id="CM029048">
    <property type="protein sequence ID" value="KAG2577566.1"/>
    <property type="molecule type" value="Genomic_DNA"/>
</dbReference>
<gene>
    <name evidence="2" type="ORF">PVAP13_6NG199303</name>
</gene>
<keyword evidence="3" id="KW-1185">Reference proteome</keyword>
<protein>
    <submittedName>
        <fullName evidence="2">Uncharacterized protein</fullName>
    </submittedName>
</protein>
<proteinExistence type="predicted"/>
<feature type="compositionally biased region" description="Basic and acidic residues" evidence="1">
    <location>
        <begin position="114"/>
        <end position="128"/>
    </location>
</feature>